<sequence>MDKIQYVVLTGLICLIVFSQQVEARFLGEPSHSDIQNVKSSNVGKDRFFEKLHQLGIEPYYLIVCFCAFVAFDILVCWACSGCSGYFQRNENGIADTFPLQDNSTTEMNVNGEAGFDIIEEPSTSAKYPPFLRSCPSFAMQKLTVG</sequence>
<organism evidence="3 4">
    <name type="scientific">Stentor coeruleus</name>
    <dbReference type="NCBI Taxonomy" id="5963"/>
    <lineage>
        <taxon>Eukaryota</taxon>
        <taxon>Sar</taxon>
        <taxon>Alveolata</taxon>
        <taxon>Ciliophora</taxon>
        <taxon>Postciliodesmatophora</taxon>
        <taxon>Heterotrichea</taxon>
        <taxon>Heterotrichida</taxon>
        <taxon>Stentoridae</taxon>
        <taxon>Stentor</taxon>
    </lineage>
</organism>
<keyword evidence="1" id="KW-1133">Transmembrane helix</keyword>
<dbReference type="Proteomes" id="UP000187209">
    <property type="component" value="Unassembled WGS sequence"/>
</dbReference>
<feature type="signal peptide" evidence="2">
    <location>
        <begin position="1"/>
        <end position="24"/>
    </location>
</feature>
<name>A0A1R2BV25_9CILI</name>
<gene>
    <name evidence="3" type="ORF">SteCoe_19099</name>
</gene>
<dbReference type="AlphaFoldDB" id="A0A1R2BV25"/>
<keyword evidence="2" id="KW-0732">Signal</keyword>
<evidence type="ECO:0000313" key="4">
    <source>
        <dbReference type="Proteomes" id="UP000187209"/>
    </source>
</evidence>
<proteinExistence type="predicted"/>
<evidence type="ECO:0000256" key="1">
    <source>
        <dbReference type="SAM" id="Phobius"/>
    </source>
</evidence>
<feature type="chain" id="PRO_5013159041" evidence="2">
    <location>
        <begin position="25"/>
        <end position="146"/>
    </location>
</feature>
<reference evidence="3 4" key="1">
    <citation type="submission" date="2016-11" db="EMBL/GenBank/DDBJ databases">
        <title>The macronuclear genome of Stentor coeruleus: a giant cell with tiny introns.</title>
        <authorList>
            <person name="Slabodnick M."/>
            <person name="Ruby J.G."/>
            <person name="Reiff S.B."/>
            <person name="Swart E.C."/>
            <person name="Gosai S."/>
            <person name="Prabakaran S."/>
            <person name="Witkowska E."/>
            <person name="Larue G.E."/>
            <person name="Fisher S."/>
            <person name="Freeman R.M."/>
            <person name="Gunawardena J."/>
            <person name="Chu W."/>
            <person name="Stover N.A."/>
            <person name="Gregory B.D."/>
            <person name="Nowacki M."/>
            <person name="Derisi J."/>
            <person name="Roy S.W."/>
            <person name="Marshall W.F."/>
            <person name="Sood P."/>
        </authorList>
    </citation>
    <scope>NUCLEOTIDE SEQUENCE [LARGE SCALE GENOMIC DNA]</scope>
    <source>
        <strain evidence="3">WM001</strain>
    </source>
</reference>
<comment type="caution">
    <text evidence="3">The sequence shown here is derived from an EMBL/GenBank/DDBJ whole genome shotgun (WGS) entry which is preliminary data.</text>
</comment>
<keyword evidence="1" id="KW-0812">Transmembrane</keyword>
<evidence type="ECO:0000313" key="3">
    <source>
        <dbReference type="EMBL" id="OMJ80614.1"/>
    </source>
</evidence>
<keyword evidence="4" id="KW-1185">Reference proteome</keyword>
<accession>A0A1R2BV25</accession>
<keyword evidence="1" id="KW-0472">Membrane</keyword>
<feature type="transmembrane region" description="Helical" evidence="1">
    <location>
        <begin position="60"/>
        <end position="80"/>
    </location>
</feature>
<evidence type="ECO:0000256" key="2">
    <source>
        <dbReference type="SAM" id="SignalP"/>
    </source>
</evidence>
<protein>
    <submittedName>
        <fullName evidence="3">Uncharacterized protein</fullName>
    </submittedName>
</protein>
<dbReference type="EMBL" id="MPUH01000416">
    <property type="protein sequence ID" value="OMJ80614.1"/>
    <property type="molecule type" value="Genomic_DNA"/>
</dbReference>